<gene>
    <name evidence="2" type="ORF">Thiowin_00837</name>
</gene>
<dbReference type="Proteomes" id="UP001432180">
    <property type="component" value="Chromosome"/>
</dbReference>
<dbReference type="PANTHER" id="PTHR24314">
    <property type="entry name" value="NON-SPECIFIC LIPID TRANSFER PROTEIN-RELATED"/>
    <property type="match status" value="1"/>
</dbReference>
<dbReference type="EMBL" id="CP121472">
    <property type="protein sequence ID" value="WPL15908.1"/>
    <property type="molecule type" value="Genomic_DNA"/>
</dbReference>
<protein>
    <submittedName>
        <fullName evidence="2">Oxidoreductase</fullName>
        <ecNumber evidence="2">1.-.-.-</ecNumber>
    </submittedName>
</protein>
<dbReference type="GO" id="GO:0016491">
    <property type="term" value="F:oxidoreductase activity"/>
    <property type="evidence" value="ECO:0007669"/>
    <property type="project" value="UniProtKB-KW"/>
</dbReference>
<dbReference type="InterPro" id="IPR036291">
    <property type="entry name" value="NAD(P)-bd_dom_sf"/>
</dbReference>
<name>A0ABZ0S4E7_9GAMM</name>
<dbReference type="PRINTS" id="PR00080">
    <property type="entry name" value="SDRFAMILY"/>
</dbReference>
<dbReference type="EC" id="1.-.-.-" evidence="2"/>
<proteinExistence type="inferred from homology"/>
<reference evidence="2 3" key="1">
    <citation type="journal article" date="2023" name="Microorganisms">
        <title>Thiorhodovibrio frisius and Trv. litoralis spp. nov., Two Novel Members from a Clade of Fastidious Purple Sulfur Bacteria That Exhibit Unique Red-Shifted Light-Harvesting Capabilities.</title>
        <authorList>
            <person name="Methner A."/>
            <person name="Kuzyk S.B."/>
            <person name="Petersen J."/>
            <person name="Bauer S."/>
            <person name="Brinkmann H."/>
            <person name="Sichau K."/>
            <person name="Wanner G."/>
            <person name="Wolf J."/>
            <person name="Neumann-Schaal M."/>
            <person name="Henke P."/>
            <person name="Tank M."/>
            <person name="Sproer C."/>
            <person name="Bunk B."/>
            <person name="Overmann J."/>
        </authorList>
    </citation>
    <scope>NUCLEOTIDE SEQUENCE [LARGE SCALE GENOMIC DNA]</scope>
    <source>
        <strain evidence="2 3">DSM 6702</strain>
    </source>
</reference>
<dbReference type="SUPFAM" id="SSF51735">
    <property type="entry name" value="NAD(P)-binding Rossmann-fold domains"/>
    <property type="match status" value="1"/>
</dbReference>
<dbReference type="CDD" id="cd05233">
    <property type="entry name" value="SDR_c"/>
    <property type="match status" value="1"/>
</dbReference>
<evidence type="ECO:0000256" key="1">
    <source>
        <dbReference type="RuleBase" id="RU000363"/>
    </source>
</evidence>
<dbReference type="InterPro" id="IPR002347">
    <property type="entry name" value="SDR_fam"/>
</dbReference>
<dbReference type="Gene3D" id="3.40.50.720">
    <property type="entry name" value="NAD(P)-binding Rossmann-like Domain"/>
    <property type="match status" value="1"/>
</dbReference>
<dbReference type="PRINTS" id="PR00081">
    <property type="entry name" value="GDHRDH"/>
</dbReference>
<keyword evidence="2" id="KW-0560">Oxidoreductase</keyword>
<accession>A0ABZ0S4E7</accession>
<sequence length="271" mass="29623">MDQPVIVITGGTRGIGKGLARAFVQSQCRVVICARDGDRLAQTLAELDASIPGAANRLHGQNCDVADATAVQALWDAAIDQFGRVDIWINNAAIGSHEVDFWQHDPATIETLIRINLLGTMHGCRTAVRGMLEQGHGHLYTLEGWGSSGERRRGSSLYGTSKAALRYFTKSLAAELRGTPVKLSSLNPGVVPTDLLALSIRPEQATQIRRFINIFGDRVETVAPALADRVLGNQRHGARIQWLTPRRLLTRLLQAPFRRRQVIGPRGENLG</sequence>
<comment type="similarity">
    <text evidence="1">Belongs to the short-chain dehydrogenases/reductases (SDR) family.</text>
</comment>
<dbReference type="PANTHER" id="PTHR24314:SF21">
    <property type="entry name" value="CHLOROPHYLL(IDE) B REDUCTASE NYC1, CHLOROPLASTIC-RELATED"/>
    <property type="match status" value="1"/>
</dbReference>
<organism evidence="2 3">
    <name type="scientific">Thiorhodovibrio winogradskyi</name>
    <dbReference type="NCBI Taxonomy" id="77007"/>
    <lineage>
        <taxon>Bacteria</taxon>
        <taxon>Pseudomonadati</taxon>
        <taxon>Pseudomonadota</taxon>
        <taxon>Gammaproteobacteria</taxon>
        <taxon>Chromatiales</taxon>
        <taxon>Chromatiaceae</taxon>
        <taxon>Thiorhodovibrio</taxon>
    </lineage>
</organism>
<dbReference type="Pfam" id="PF00106">
    <property type="entry name" value="adh_short"/>
    <property type="match status" value="1"/>
</dbReference>
<evidence type="ECO:0000313" key="2">
    <source>
        <dbReference type="EMBL" id="WPL15908.1"/>
    </source>
</evidence>
<evidence type="ECO:0000313" key="3">
    <source>
        <dbReference type="Proteomes" id="UP001432180"/>
    </source>
</evidence>
<dbReference type="InterPro" id="IPR052625">
    <property type="entry name" value="Chl_b_Red"/>
</dbReference>
<keyword evidence="3" id="KW-1185">Reference proteome</keyword>
<dbReference type="RefSeq" id="WP_328986457.1">
    <property type="nucleotide sequence ID" value="NZ_CP121472.1"/>
</dbReference>